<dbReference type="Pfam" id="PF12697">
    <property type="entry name" value="Abhydrolase_6"/>
    <property type="match status" value="1"/>
</dbReference>
<evidence type="ECO:0000256" key="1">
    <source>
        <dbReference type="SAM" id="MobiDB-lite"/>
    </source>
</evidence>
<keyword evidence="4" id="KW-1185">Reference proteome</keyword>
<comment type="caution">
    <text evidence="3">The sequence shown here is derived from an EMBL/GenBank/DDBJ whole genome shotgun (WGS) entry which is preliminary data.</text>
</comment>
<dbReference type="InterPro" id="IPR000073">
    <property type="entry name" value="AB_hydrolase_1"/>
</dbReference>
<dbReference type="InterPro" id="IPR029058">
    <property type="entry name" value="AB_hydrolase_fold"/>
</dbReference>
<evidence type="ECO:0000313" key="3">
    <source>
        <dbReference type="EMBL" id="KAI3431371.1"/>
    </source>
</evidence>
<proteinExistence type="predicted"/>
<dbReference type="AlphaFoldDB" id="A0A9D4YX35"/>
<name>A0A9D4YX35_CHLVU</name>
<organism evidence="3 4">
    <name type="scientific">Chlorella vulgaris</name>
    <name type="common">Green alga</name>
    <dbReference type="NCBI Taxonomy" id="3077"/>
    <lineage>
        <taxon>Eukaryota</taxon>
        <taxon>Viridiplantae</taxon>
        <taxon>Chlorophyta</taxon>
        <taxon>core chlorophytes</taxon>
        <taxon>Trebouxiophyceae</taxon>
        <taxon>Chlorellales</taxon>
        <taxon>Chlorellaceae</taxon>
        <taxon>Chlorella clade</taxon>
        <taxon>Chlorella</taxon>
    </lineage>
</organism>
<feature type="domain" description="AB hydrolase-1" evidence="2">
    <location>
        <begin position="69"/>
        <end position="306"/>
    </location>
</feature>
<dbReference type="EMBL" id="SIDB01000006">
    <property type="protein sequence ID" value="KAI3431371.1"/>
    <property type="molecule type" value="Genomic_DNA"/>
</dbReference>
<protein>
    <recommendedName>
        <fullName evidence="2">AB hydrolase-1 domain-containing protein</fullName>
    </recommendedName>
</protein>
<sequence>MAESDTTPSQRMRPPPPPLYRNTGGEAAIRAVYDRLLAALPYDHEQRLVQTSFGTAHVLVCGPADAEPLVLWHGMGAPGPTMLEGFAPLISRFRSYVPDMPYQGASRSEDVLLDPSTHEHGKWALEVLQGLGLVPGDRQGNKGALSKGKGGVPPVPLHAGVSFGGAVLLDLANVAPEAIRGAALIVPGGLIPGSAWCMPCLLLPSMIYRLLPCSFTAWLALVGMCDEPVPEQLELILLEWRYVAAHSPLPGGNAGFSKAQLSRLTAPTIVIAAEKDVLWPGKAVAAAAEASLPACKTMVIPGRHLPSRAKLAECMEEVLSFWAVSKLI</sequence>
<reference evidence="3" key="2">
    <citation type="submission" date="2020-11" db="EMBL/GenBank/DDBJ databases">
        <authorList>
            <person name="Cecchin M."/>
            <person name="Marcolungo L."/>
            <person name="Rossato M."/>
            <person name="Girolomoni L."/>
            <person name="Cosentino E."/>
            <person name="Cuine S."/>
            <person name="Li-Beisson Y."/>
            <person name="Delledonne M."/>
            <person name="Ballottari M."/>
        </authorList>
    </citation>
    <scope>NUCLEOTIDE SEQUENCE</scope>
    <source>
        <strain evidence="3">211/11P</strain>
        <tissue evidence="3">Whole cell</tissue>
    </source>
</reference>
<evidence type="ECO:0000259" key="2">
    <source>
        <dbReference type="Pfam" id="PF12697"/>
    </source>
</evidence>
<feature type="region of interest" description="Disordered" evidence="1">
    <location>
        <begin position="1"/>
        <end position="23"/>
    </location>
</feature>
<evidence type="ECO:0000313" key="4">
    <source>
        <dbReference type="Proteomes" id="UP001055712"/>
    </source>
</evidence>
<dbReference type="OrthoDB" id="518531at2759"/>
<feature type="compositionally biased region" description="Polar residues" evidence="1">
    <location>
        <begin position="1"/>
        <end position="10"/>
    </location>
</feature>
<dbReference type="Gene3D" id="3.40.50.1820">
    <property type="entry name" value="alpha/beta hydrolase"/>
    <property type="match status" value="1"/>
</dbReference>
<dbReference type="Proteomes" id="UP001055712">
    <property type="component" value="Unassembled WGS sequence"/>
</dbReference>
<reference evidence="3" key="1">
    <citation type="journal article" date="2019" name="Plant J.">
        <title>Chlorella vulgaris genome assembly and annotation reveals the molecular basis for metabolic acclimation to high light conditions.</title>
        <authorList>
            <person name="Cecchin M."/>
            <person name="Marcolungo L."/>
            <person name="Rossato M."/>
            <person name="Girolomoni L."/>
            <person name="Cosentino E."/>
            <person name="Cuine S."/>
            <person name="Li-Beisson Y."/>
            <person name="Delledonne M."/>
            <person name="Ballottari M."/>
        </authorList>
    </citation>
    <scope>NUCLEOTIDE SEQUENCE</scope>
    <source>
        <strain evidence="3">211/11P</strain>
    </source>
</reference>
<accession>A0A9D4YX35</accession>
<gene>
    <name evidence="3" type="ORF">D9Q98_004426</name>
</gene>
<dbReference type="SUPFAM" id="SSF53474">
    <property type="entry name" value="alpha/beta-Hydrolases"/>
    <property type="match status" value="1"/>
</dbReference>